<feature type="transmembrane region" description="Helical" evidence="1">
    <location>
        <begin position="229"/>
        <end position="248"/>
    </location>
</feature>
<dbReference type="EMBL" id="JBHUKU010000026">
    <property type="protein sequence ID" value="MFD2464484.1"/>
    <property type="molecule type" value="Genomic_DNA"/>
</dbReference>
<dbReference type="Proteomes" id="UP001597419">
    <property type="component" value="Unassembled WGS sequence"/>
</dbReference>
<organism evidence="2 3">
    <name type="scientific">Amycolatopsis samaneae</name>
    <dbReference type="NCBI Taxonomy" id="664691"/>
    <lineage>
        <taxon>Bacteria</taxon>
        <taxon>Bacillati</taxon>
        <taxon>Actinomycetota</taxon>
        <taxon>Actinomycetes</taxon>
        <taxon>Pseudonocardiales</taxon>
        <taxon>Pseudonocardiaceae</taxon>
        <taxon>Amycolatopsis</taxon>
    </lineage>
</organism>
<sequence length="345" mass="37088">MLDHEVMTMVEDRLVGPVFGAEGADWQLTVESRARRVRADLAAYEGVPGTEHARHAAFASLAVVDAALRGAPRRWWSVASWWSGWHIERAWRALHEAEIAAISIDPELAGRLPGLRARIEVYLSSDDPRWKALYELDLSGAVTAADRAVVVDALRAAFDASDDAHAAARALRNKLVLATVALFVLNTVLGVLGLVRPGLVPLCIQEQESGPAKVVCPSGGSVPTGWDVWLAQMFGTLGAGLSVVVLLIRRRPEVTPYVLTGYQALIKVLFGATLAVVGLLAFSAGLAHGIVCIGSQAALLLWSVLLGYAQHVGTRMLDKYADRIMDDVRPVPEQGADRPEAGTRS</sequence>
<gene>
    <name evidence="2" type="ORF">ACFSYJ_38115</name>
</gene>
<evidence type="ECO:0000313" key="2">
    <source>
        <dbReference type="EMBL" id="MFD2464484.1"/>
    </source>
</evidence>
<feature type="transmembrane region" description="Helical" evidence="1">
    <location>
        <begin position="175"/>
        <end position="195"/>
    </location>
</feature>
<evidence type="ECO:0000256" key="1">
    <source>
        <dbReference type="SAM" id="Phobius"/>
    </source>
</evidence>
<dbReference type="RefSeq" id="WP_345385583.1">
    <property type="nucleotide sequence ID" value="NZ_BAABHG010000001.1"/>
</dbReference>
<keyword evidence="3" id="KW-1185">Reference proteome</keyword>
<accession>A0ABW5GUI3</accession>
<proteinExistence type="predicted"/>
<evidence type="ECO:0000313" key="3">
    <source>
        <dbReference type="Proteomes" id="UP001597419"/>
    </source>
</evidence>
<keyword evidence="1" id="KW-1133">Transmembrane helix</keyword>
<name>A0ABW5GUI3_9PSEU</name>
<protein>
    <submittedName>
        <fullName evidence="2">Uncharacterized protein</fullName>
    </submittedName>
</protein>
<feature type="transmembrane region" description="Helical" evidence="1">
    <location>
        <begin position="260"/>
        <end position="282"/>
    </location>
</feature>
<comment type="caution">
    <text evidence="2">The sequence shown here is derived from an EMBL/GenBank/DDBJ whole genome shotgun (WGS) entry which is preliminary data.</text>
</comment>
<reference evidence="3" key="1">
    <citation type="journal article" date="2019" name="Int. J. Syst. Evol. Microbiol.">
        <title>The Global Catalogue of Microorganisms (GCM) 10K type strain sequencing project: providing services to taxonomists for standard genome sequencing and annotation.</title>
        <authorList>
            <consortium name="The Broad Institute Genomics Platform"/>
            <consortium name="The Broad Institute Genome Sequencing Center for Infectious Disease"/>
            <person name="Wu L."/>
            <person name="Ma J."/>
        </authorList>
    </citation>
    <scope>NUCLEOTIDE SEQUENCE [LARGE SCALE GENOMIC DNA]</scope>
    <source>
        <strain evidence="3">CGMCC 4.7643</strain>
    </source>
</reference>
<feature type="transmembrane region" description="Helical" evidence="1">
    <location>
        <begin position="288"/>
        <end position="309"/>
    </location>
</feature>
<keyword evidence="1" id="KW-0472">Membrane</keyword>
<keyword evidence="1" id="KW-0812">Transmembrane</keyword>